<keyword evidence="2" id="KW-1185">Reference proteome</keyword>
<evidence type="ECO:0000313" key="1">
    <source>
        <dbReference type="EMBL" id="VDN12244.1"/>
    </source>
</evidence>
<protein>
    <submittedName>
        <fullName evidence="1">Uncharacterized protein</fullName>
    </submittedName>
</protein>
<sequence length="61" mass="7074">MLLVSARCSPLLWSPSFFVYSSFGVVRRKFTPRQYVNILANWSSCYSLCPPGGCTINWRFY</sequence>
<dbReference type="EMBL" id="UYRU01053419">
    <property type="protein sequence ID" value="VDN12244.1"/>
    <property type="molecule type" value="Genomic_DNA"/>
</dbReference>
<evidence type="ECO:0000313" key="2">
    <source>
        <dbReference type="Proteomes" id="UP000281553"/>
    </source>
</evidence>
<gene>
    <name evidence="1" type="ORF">DILT_LOCUS8075</name>
</gene>
<name>A0A3P7L6V4_DIBLA</name>
<proteinExistence type="predicted"/>
<dbReference type="Proteomes" id="UP000281553">
    <property type="component" value="Unassembled WGS sequence"/>
</dbReference>
<dbReference type="AlphaFoldDB" id="A0A3P7L6V4"/>
<organism evidence="1 2">
    <name type="scientific">Dibothriocephalus latus</name>
    <name type="common">Fish tapeworm</name>
    <name type="synonym">Diphyllobothrium latum</name>
    <dbReference type="NCBI Taxonomy" id="60516"/>
    <lineage>
        <taxon>Eukaryota</taxon>
        <taxon>Metazoa</taxon>
        <taxon>Spiralia</taxon>
        <taxon>Lophotrochozoa</taxon>
        <taxon>Platyhelminthes</taxon>
        <taxon>Cestoda</taxon>
        <taxon>Eucestoda</taxon>
        <taxon>Diphyllobothriidea</taxon>
        <taxon>Diphyllobothriidae</taxon>
        <taxon>Dibothriocephalus</taxon>
    </lineage>
</organism>
<accession>A0A3P7L6V4</accession>
<reference evidence="1 2" key="1">
    <citation type="submission" date="2018-11" db="EMBL/GenBank/DDBJ databases">
        <authorList>
            <consortium name="Pathogen Informatics"/>
        </authorList>
    </citation>
    <scope>NUCLEOTIDE SEQUENCE [LARGE SCALE GENOMIC DNA]</scope>
</reference>